<evidence type="ECO:0000256" key="10">
    <source>
        <dbReference type="ARBA" id="ARBA00023136"/>
    </source>
</evidence>
<dbReference type="Proteomes" id="UP001620645">
    <property type="component" value="Unassembled WGS sequence"/>
</dbReference>
<organism evidence="13 14">
    <name type="scientific">Heterodera schachtii</name>
    <name type="common">Sugarbeet cyst nematode worm</name>
    <name type="synonym">Tylenchus schachtii</name>
    <dbReference type="NCBI Taxonomy" id="97005"/>
    <lineage>
        <taxon>Eukaryota</taxon>
        <taxon>Metazoa</taxon>
        <taxon>Ecdysozoa</taxon>
        <taxon>Nematoda</taxon>
        <taxon>Chromadorea</taxon>
        <taxon>Rhabditida</taxon>
        <taxon>Tylenchina</taxon>
        <taxon>Tylenchomorpha</taxon>
        <taxon>Tylenchoidea</taxon>
        <taxon>Heteroderidae</taxon>
        <taxon>Heteroderinae</taxon>
        <taxon>Heterodera</taxon>
    </lineage>
</organism>
<evidence type="ECO:0000256" key="6">
    <source>
        <dbReference type="ARBA" id="ARBA00022868"/>
    </source>
</evidence>
<evidence type="ECO:0000256" key="12">
    <source>
        <dbReference type="RuleBase" id="RU010713"/>
    </source>
</evidence>
<proteinExistence type="inferred from homology"/>
<evidence type="ECO:0000313" key="13">
    <source>
        <dbReference type="EMBL" id="KAL3101905.1"/>
    </source>
</evidence>
<dbReference type="PANTHER" id="PTHR11893:SF20">
    <property type="entry name" value="INNEXIN-3"/>
    <property type="match status" value="1"/>
</dbReference>
<keyword evidence="14" id="KW-1185">Reference proteome</keyword>
<evidence type="ECO:0000256" key="5">
    <source>
        <dbReference type="ARBA" id="ARBA00022692"/>
    </source>
</evidence>
<dbReference type="Pfam" id="PF00876">
    <property type="entry name" value="Innexin"/>
    <property type="match status" value="1"/>
</dbReference>
<keyword evidence="5 12" id="KW-0812">Transmembrane</keyword>
<dbReference type="InterPro" id="IPR000990">
    <property type="entry name" value="Innexin"/>
</dbReference>
<dbReference type="GO" id="GO:0005921">
    <property type="term" value="C:gap junction"/>
    <property type="evidence" value="ECO:0007669"/>
    <property type="project" value="UniProtKB-SubCell"/>
</dbReference>
<reference evidence="13 14" key="1">
    <citation type="submission" date="2024-10" db="EMBL/GenBank/DDBJ databases">
        <authorList>
            <person name="Kim D."/>
        </authorList>
    </citation>
    <scope>NUCLEOTIDE SEQUENCE [LARGE SCALE GENOMIC DNA]</scope>
    <source>
        <strain evidence="13">Taebaek</strain>
    </source>
</reference>
<keyword evidence="3 12" id="KW-0813">Transport</keyword>
<dbReference type="EMBL" id="JBICCN010000026">
    <property type="protein sequence ID" value="KAL3101905.1"/>
    <property type="molecule type" value="Genomic_DNA"/>
</dbReference>
<evidence type="ECO:0000256" key="7">
    <source>
        <dbReference type="ARBA" id="ARBA00022949"/>
    </source>
</evidence>
<evidence type="ECO:0000313" key="14">
    <source>
        <dbReference type="Proteomes" id="UP001620645"/>
    </source>
</evidence>
<evidence type="ECO:0000256" key="11">
    <source>
        <dbReference type="ARBA" id="ARBA00023303"/>
    </source>
</evidence>
<feature type="transmembrane region" description="Helical" evidence="12">
    <location>
        <begin position="171"/>
        <end position="196"/>
    </location>
</feature>
<evidence type="ECO:0000256" key="4">
    <source>
        <dbReference type="ARBA" id="ARBA00022475"/>
    </source>
</evidence>
<accession>A0ABD2KGW7</accession>
<evidence type="ECO:0000256" key="3">
    <source>
        <dbReference type="ARBA" id="ARBA00022448"/>
    </source>
</evidence>
<gene>
    <name evidence="12" type="primary">inx</name>
    <name evidence="13" type="ORF">niasHS_003314</name>
</gene>
<comment type="caution">
    <text evidence="13">The sequence shown here is derived from an EMBL/GenBank/DDBJ whole genome shotgun (WGS) entry which is preliminary data.</text>
</comment>
<keyword evidence="10 12" id="KW-0472">Membrane</keyword>
<dbReference type="GO" id="GO:0005886">
    <property type="term" value="C:plasma membrane"/>
    <property type="evidence" value="ECO:0007669"/>
    <property type="project" value="UniProtKB-SubCell"/>
</dbReference>
<comment type="similarity">
    <text evidence="12">Belongs to the pannexin family.</text>
</comment>
<comment type="function">
    <text evidence="12">Structural component of the gap junctions.</text>
</comment>
<keyword evidence="4" id="KW-1003">Cell membrane</keyword>
<keyword evidence="11 12" id="KW-0407">Ion channel</keyword>
<keyword evidence="6" id="KW-0303">Gap junction</keyword>
<comment type="subcellular location">
    <subcellularLocation>
        <location evidence="1">Cell junction</location>
        <location evidence="1">Gap junction</location>
    </subcellularLocation>
    <subcellularLocation>
        <location evidence="2 12">Cell membrane</location>
        <topology evidence="2 12">Multi-pass membrane protein</topology>
    </subcellularLocation>
</comment>
<feature type="transmembrane region" description="Helical" evidence="12">
    <location>
        <begin position="271"/>
        <end position="293"/>
    </location>
</feature>
<keyword evidence="7" id="KW-0965">Cell junction</keyword>
<dbReference type="GO" id="GO:0034220">
    <property type="term" value="P:monoatomic ion transmembrane transport"/>
    <property type="evidence" value="ECO:0007669"/>
    <property type="project" value="UniProtKB-KW"/>
</dbReference>
<protein>
    <recommendedName>
        <fullName evidence="12">Innexin</fullName>
    </recommendedName>
</protein>
<dbReference type="PRINTS" id="PR01262">
    <property type="entry name" value="INNEXIN"/>
</dbReference>
<keyword evidence="8 12" id="KW-1133">Transmembrane helix</keyword>
<dbReference type="PANTHER" id="PTHR11893">
    <property type="entry name" value="INNEXIN"/>
    <property type="match status" value="1"/>
</dbReference>
<feature type="transmembrane region" description="Helical" evidence="12">
    <location>
        <begin position="98"/>
        <end position="120"/>
    </location>
</feature>
<dbReference type="AlphaFoldDB" id="A0ABD2KGW7"/>
<evidence type="ECO:0000256" key="8">
    <source>
        <dbReference type="ARBA" id="ARBA00022989"/>
    </source>
</evidence>
<keyword evidence="9 12" id="KW-0406">Ion transport</keyword>
<name>A0ABD2KGW7_HETSC</name>
<evidence type="ECO:0000256" key="9">
    <source>
        <dbReference type="ARBA" id="ARBA00023065"/>
    </source>
</evidence>
<evidence type="ECO:0000256" key="1">
    <source>
        <dbReference type="ARBA" id="ARBA00004610"/>
    </source>
</evidence>
<dbReference type="PROSITE" id="PS51013">
    <property type="entry name" value="PANNEXIN"/>
    <property type="match status" value="1"/>
</dbReference>
<evidence type="ECO:0000256" key="2">
    <source>
        <dbReference type="ARBA" id="ARBA00004651"/>
    </source>
</evidence>
<feature type="transmembrane region" description="Helical" evidence="12">
    <location>
        <begin position="26"/>
        <end position="48"/>
    </location>
</feature>
<sequence>MQPVIDAVIKILIPVRVQLDDFVDRLCYRYTPMLLALFMFITGTVDYIGKPINCMVPNEFSEAWVEFVHQYCYVTGTYVKYYHFNGENDQSTKIYVHYYQWVPFVIIVQALLIRIPFFLWRLGQRIPDVDFNHVNELCWESRLSSGEKREQKLTEAAEYVFGTSQSRGNGLGCCACFMYLLFKLMNIFVNGAQLFFLTHFVGYKNWRWGITLIESIWRNNGWQEEFTYFPRISYCEFGRDFLGHTDGGLLSEVRCVLSVNMINEKVFLFLYFWYLALIFLTVFNSFLFVARLMRPFQLYSAKSFLKLVPTEIEGWNVRQFEDELLGLDGLLLMRFVRQNSGPLVACELGARLYENLQKTDNKNDIELDVE</sequence>